<dbReference type="InterPro" id="IPR010107">
    <property type="entry name" value="Glutamate_decarboxylase"/>
</dbReference>
<evidence type="ECO:0000256" key="2">
    <source>
        <dbReference type="ARBA" id="ARBA00009533"/>
    </source>
</evidence>
<dbReference type="PANTHER" id="PTHR43321">
    <property type="entry name" value="GLUTAMATE DECARBOXYLASE"/>
    <property type="match status" value="1"/>
</dbReference>
<comment type="caution">
    <text evidence="8">The sequence shown here is derived from an EMBL/GenBank/DDBJ whole genome shotgun (WGS) entry which is preliminary data.</text>
</comment>
<sequence>MLLTSLCLLTGATNPPAGRDAGDAAAVLRRSTGVAPERNLADYSSLWQCPELAAIDRRYRRHNLGHRAAHPEMAAAERDCLGILARLWRHPTPENPVGCSTTGSSEACLLAGLALLRRWRGRRGPAGRPNLVVSRSAHPCWRRFCAYWQVEFRTVPPAPGSLQPDPAALAGSCDADTIGMVAILGDSESGRYEPVAGMAAALDALADFRGVDVPMHVDAASGGFVAPFLDPLLSWDFRLPRVVSINTSGHNFGMAALGLGWLLWRDSGCCPPELRQPTGRPGAPPMGFTYSRSAAPVLQQRHLLTRPLAIERYRLAHGYCRDAAATINRMMAARAGVRLLNPAPDLPVSSFQDTDPDGRAVRDFAARMAARGWFVPTFRSQADPAGPLCARVVVRSGLPGQLVDELIADVAVTLDGTGLAGSGEPG</sequence>
<dbReference type="Pfam" id="PF00282">
    <property type="entry name" value="Pyridoxal_deC"/>
    <property type="match status" value="1"/>
</dbReference>
<dbReference type="GO" id="GO:0005829">
    <property type="term" value="C:cytosol"/>
    <property type="evidence" value="ECO:0007669"/>
    <property type="project" value="TreeGrafter"/>
</dbReference>
<dbReference type="EC" id="4.1.1.15" evidence="3"/>
<dbReference type="GO" id="GO:0004351">
    <property type="term" value="F:glutamate decarboxylase activity"/>
    <property type="evidence" value="ECO:0007669"/>
    <property type="project" value="UniProtKB-EC"/>
</dbReference>
<reference evidence="8 9" key="1">
    <citation type="journal article" date="2013" name="Stand. Genomic Sci.">
        <title>Genomic Encyclopedia of Type Strains, Phase I: The one thousand microbial genomes (KMG-I) project.</title>
        <authorList>
            <person name="Kyrpides N.C."/>
            <person name="Woyke T."/>
            <person name="Eisen J.A."/>
            <person name="Garrity G."/>
            <person name="Lilburn T.G."/>
            <person name="Beck B.J."/>
            <person name="Whitman W.B."/>
            <person name="Hugenholtz P."/>
            <person name="Klenk H.P."/>
        </authorList>
    </citation>
    <scope>NUCLEOTIDE SEQUENCE [LARGE SCALE GENOMIC DNA]</scope>
    <source>
        <strain evidence="8 9">DSM 45044</strain>
    </source>
</reference>
<comment type="similarity">
    <text evidence="2 7">Belongs to the group II decarboxylase family.</text>
</comment>
<dbReference type="InterPro" id="IPR015424">
    <property type="entry name" value="PyrdxlP-dep_Trfase"/>
</dbReference>
<dbReference type="Proteomes" id="UP000321617">
    <property type="component" value="Unassembled WGS sequence"/>
</dbReference>
<dbReference type="EMBL" id="VLLL01000008">
    <property type="protein sequence ID" value="TWJ08284.1"/>
    <property type="molecule type" value="Genomic_DNA"/>
</dbReference>
<dbReference type="SUPFAM" id="SSF53383">
    <property type="entry name" value="PLP-dependent transferases"/>
    <property type="match status" value="1"/>
</dbReference>
<evidence type="ECO:0000256" key="4">
    <source>
        <dbReference type="ARBA" id="ARBA00022898"/>
    </source>
</evidence>
<evidence type="ECO:0000256" key="1">
    <source>
        <dbReference type="ARBA" id="ARBA00001933"/>
    </source>
</evidence>
<evidence type="ECO:0000313" key="9">
    <source>
        <dbReference type="Proteomes" id="UP000321617"/>
    </source>
</evidence>
<dbReference type="Gene3D" id="3.90.1150.160">
    <property type="match status" value="1"/>
</dbReference>
<evidence type="ECO:0000313" key="8">
    <source>
        <dbReference type="EMBL" id="TWJ08284.1"/>
    </source>
</evidence>
<comment type="cofactor">
    <cofactor evidence="1 7">
        <name>pyridoxal 5'-phosphate</name>
        <dbReference type="ChEBI" id="CHEBI:597326"/>
    </cofactor>
</comment>
<dbReference type="InterPro" id="IPR015421">
    <property type="entry name" value="PyrdxlP-dep_Trfase_major"/>
</dbReference>
<dbReference type="RefSeq" id="WP_158645693.1">
    <property type="nucleotide sequence ID" value="NZ_BAABIJ010000004.1"/>
</dbReference>
<dbReference type="OrthoDB" id="3401800at2"/>
<keyword evidence="4 7" id="KW-0663">Pyridoxal phosphate</keyword>
<dbReference type="InterPro" id="IPR002129">
    <property type="entry name" value="PyrdxlP-dep_de-COase"/>
</dbReference>
<dbReference type="GO" id="GO:0030170">
    <property type="term" value="F:pyridoxal phosphate binding"/>
    <property type="evidence" value="ECO:0007669"/>
    <property type="project" value="InterPro"/>
</dbReference>
<keyword evidence="9" id="KW-1185">Reference proteome</keyword>
<evidence type="ECO:0000256" key="6">
    <source>
        <dbReference type="ARBA" id="ARBA00048868"/>
    </source>
</evidence>
<keyword evidence="5 7" id="KW-0456">Lyase</keyword>
<dbReference type="GO" id="GO:0006538">
    <property type="term" value="P:L-glutamate catabolic process"/>
    <property type="evidence" value="ECO:0007669"/>
    <property type="project" value="TreeGrafter"/>
</dbReference>
<gene>
    <name evidence="8" type="ORF">LX16_4509</name>
</gene>
<protein>
    <recommendedName>
        <fullName evidence="3">glutamate decarboxylase</fullName>
        <ecNumber evidence="3">4.1.1.15</ecNumber>
    </recommendedName>
</protein>
<evidence type="ECO:0000256" key="7">
    <source>
        <dbReference type="RuleBase" id="RU000382"/>
    </source>
</evidence>
<dbReference type="PANTHER" id="PTHR43321:SF3">
    <property type="entry name" value="GLUTAMATE DECARBOXYLASE"/>
    <property type="match status" value="1"/>
</dbReference>
<evidence type="ECO:0000256" key="5">
    <source>
        <dbReference type="ARBA" id="ARBA00023239"/>
    </source>
</evidence>
<accession>A0A562URP4</accession>
<dbReference type="GO" id="GO:0004058">
    <property type="term" value="F:aromatic-L-amino-acid decarboxylase activity"/>
    <property type="evidence" value="ECO:0007669"/>
    <property type="project" value="UniProtKB-ARBA"/>
</dbReference>
<proteinExistence type="inferred from homology"/>
<name>A0A562URP4_9ACTN</name>
<organism evidence="8 9">
    <name type="scientific">Stackebrandtia albiflava</name>
    <dbReference type="NCBI Taxonomy" id="406432"/>
    <lineage>
        <taxon>Bacteria</taxon>
        <taxon>Bacillati</taxon>
        <taxon>Actinomycetota</taxon>
        <taxon>Actinomycetes</taxon>
        <taxon>Glycomycetales</taxon>
        <taxon>Glycomycetaceae</taxon>
        <taxon>Stackebrandtia</taxon>
    </lineage>
</organism>
<dbReference type="Gene3D" id="3.40.640.10">
    <property type="entry name" value="Type I PLP-dependent aspartate aminotransferase-like (Major domain)"/>
    <property type="match status" value="1"/>
</dbReference>
<dbReference type="AlphaFoldDB" id="A0A562URP4"/>
<evidence type="ECO:0000256" key="3">
    <source>
        <dbReference type="ARBA" id="ARBA00012421"/>
    </source>
</evidence>
<comment type="catalytic activity">
    <reaction evidence="6">
        <text>L-glutamate + H(+) = 4-aminobutanoate + CO2</text>
        <dbReference type="Rhea" id="RHEA:17785"/>
        <dbReference type="ChEBI" id="CHEBI:15378"/>
        <dbReference type="ChEBI" id="CHEBI:16526"/>
        <dbReference type="ChEBI" id="CHEBI:29985"/>
        <dbReference type="ChEBI" id="CHEBI:59888"/>
        <dbReference type="EC" id="4.1.1.15"/>
    </reaction>
</comment>